<dbReference type="PANTHER" id="PTHR33406:SF12">
    <property type="entry name" value="BLR2997 PROTEIN"/>
    <property type="match status" value="1"/>
</dbReference>
<name>A0A1I2G1G9_9BACT</name>
<feature type="transmembrane region" description="Helical" evidence="6">
    <location>
        <begin position="639"/>
        <end position="661"/>
    </location>
</feature>
<dbReference type="Pfam" id="PF03176">
    <property type="entry name" value="MMPL"/>
    <property type="match status" value="2"/>
</dbReference>
<evidence type="ECO:0000259" key="7">
    <source>
        <dbReference type="PROSITE" id="PS50156"/>
    </source>
</evidence>
<keyword evidence="5 6" id="KW-0472">Membrane</keyword>
<evidence type="ECO:0000256" key="4">
    <source>
        <dbReference type="ARBA" id="ARBA00022989"/>
    </source>
</evidence>
<dbReference type="EMBL" id="FOLQ01000029">
    <property type="protein sequence ID" value="SFF10979.1"/>
    <property type="molecule type" value="Genomic_DNA"/>
</dbReference>
<dbReference type="InterPro" id="IPR050545">
    <property type="entry name" value="Mycobact_MmpL"/>
</dbReference>
<dbReference type="AlphaFoldDB" id="A0A1I2G1G9"/>
<dbReference type="PROSITE" id="PS50156">
    <property type="entry name" value="SSD"/>
    <property type="match status" value="1"/>
</dbReference>
<reference evidence="8 9" key="1">
    <citation type="submission" date="2016-10" db="EMBL/GenBank/DDBJ databases">
        <authorList>
            <person name="de Groot N.N."/>
        </authorList>
    </citation>
    <scope>NUCLEOTIDE SEQUENCE [LARGE SCALE GENOMIC DNA]</scope>
    <source>
        <strain evidence="8 9">DSM 26130</strain>
    </source>
</reference>
<accession>A0A1I2G1G9</accession>
<evidence type="ECO:0000256" key="2">
    <source>
        <dbReference type="ARBA" id="ARBA00022475"/>
    </source>
</evidence>
<comment type="subcellular location">
    <subcellularLocation>
        <location evidence="1">Cell membrane</location>
        <topology evidence="1">Multi-pass membrane protein</topology>
    </subcellularLocation>
</comment>
<dbReference type="PANTHER" id="PTHR33406">
    <property type="entry name" value="MEMBRANE PROTEIN MJ1562-RELATED"/>
    <property type="match status" value="1"/>
</dbReference>
<organism evidence="8 9">
    <name type="scientific">Spirosoma endophyticum</name>
    <dbReference type="NCBI Taxonomy" id="662367"/>
    <lineage>
        <taxon>Bacteria</taxon>
        <taxon>Pseudomonadati</taxon>
        <taxon>Bacteroidota</taxon>
        <taxon>Cytophagia</taxon>
        <taxon>Cytophagales</taxon>
        <taxon>Cytophagaceae</taxon>
        <taxon>Spirosoma</taxon>
    </lineage>
</organism>
<dbReference type="OrthoDB" id="9805018at2"/>
<feature type="transmembrane region" description="Helical" evidence="6">
    <location>
        <begin position="269"/>
        <end position="290"/>
    </location>
</feature>
<dbReference type="SUPFAM" id="SSF82866">
    <property type="entry name" value="Multidrug efflux transporter AcrB transmembrane domain"/>
    <property type="match status" value="2"/>
</dbReference>
<keyword evidence="2" id="KW-1003">Cell membrane</keyword>
<evidence type="ECO:0000313" key="9">
    <source>
        <dbReference type="Proteomes" id="UP000198598"/>
    </source>
</evidence>
<protein>
    <recommendedName>
        <fullName evidence="7">SSD domain-containing protein</fullName>
    </recommendedName>
</protein>
<dbReference type="InterPro" id="IPR000731">
    <property type="entry name" value="SSD"/>
</dbReference>
<gene>
    <name evidence="8" type="ORF">SAMN05216167_1298</name>
</gene>
<evidence type="ECO:0000256" key="5">
    <source>
        <dbReference type="ARBA" id="ARBA00023136"/>
    </source>
</evidence>
<keyword evidence="3 6" id="KW-0812">Transmembrane</keyword>
<evidence type="ECO:0000256" key="1">
    <source>
        <dbReference type="ARBA" id="ARBA00004651"/>
    </source>
</evidence>
<feature type="domain" description="SSD" evidence="7">
    <location>
        <begin position="245"/>
        <end position="368"/>
    </location>
</feature>
<keyword evidence="9" id="KW-1185">Reference proteome</keyword>
<evidence type="ECO:0000313" key="8">
    <source>
        <dbReference type="EMBL" id="SFF10979.1"/>
    </source>
</evidence>
<dbReference type="RefSeq" id="WP_093834080.1">
    <property type="nucleotide sequence ID" value="NZ_FOLQ01000029.1"/>
</dbReference>
<keyword evidence="4 6" id="KW-1133">Transmembrane helix</keyword>
<dbReference type="STRING" id="662367.SAMN05216167_1298"/>
<dbReference type="Gene3D" id="1.20.1640.10">
    <property type="entry name" value="Multidrug efflux transporter AcrB transmembrane domain"/>
    <property type="match status" value="2"/>
</dbReference>
<evidence type="ECO:0000256" key="6">
    <source>
        <dbReference type="SAM" id="Phobius"/>
    </source>
</evidence>
<feature type="transmembrane region" description="Helical" evidence="6">
    <location>
        <begin position="346"/>
        <end position="371"/>
    </location>
</feature>
<dbReference type="Proteomes" id="UP000198598">
    <property type="component" value="Unassembled WGS sequence"/>
</dbReference>
<sequence>MWSSVARAILSHRTLWLILLALSTVVMAFLGTRIQLSYQIQRVLPLSDSTQQHYESFKKRFGADGTLMVIGWQSDRWFDLPVYQDWYKLTEQMKKMYGVKQVLSTTSLYTLEKQGTAWGVKPLIKQYPQTQVEVDSLKKQVLSLPFYEGLLFNQKTKATLMAISFDEKKLNSKARIAVVDSIRRFGQAFAEKNSIDLHYSGMPSIRTEVMKKVGGEMKLFMALAALVTGIMVWILFKSGRVVWISMLVVAMGVAFTLGTLSLFGYELTLLTGLLPPLLIVIGVPNCVFMVNKYHEELALHGNKQQALDVMIRQIGLSSLLANVTTAIGFGVFYFTNSRLLMEFGVVAAISVMVVYVICLLMVPILLSYLPVPKEAKLKTIRGEGWRSLLNRVDYLVHNRQKVIYLAIGIVTLVSAVGLTLIRVEGYVVDDLPKNDPVYTDLRFIEKQFKGALPLEIMIDTGQPNGVFAGAGRALYKVRALEKIMAQYPEFSKSSSLVDAIRFAYQIHRGGDPRYYVLPPAMELKKLSDNATLIGPKSAGSTQSSMVNSFLDSTRQATRVSYQMADIGSTKLKAVMASLRPRVDSLFAGTPYKVSLTGHSLVFLQSNDYLLDNLYESLLIAILLIALVGMILFRSIPIILLSKLPCLIPLVVTAGIMGFAGIPFKPSTILIFSIAFGLASDGTVYFLTSYRRQLELGLAPTAAITAAIHETGISLIYTALILAGGFGVFAASSFGGTAALGVLVATTVLMACLTNLVLLPALLLTLKRYRV</sequence>
<feature type="transmembrane region" description="Helical" evidence="6">
    <location>
        <begin position="613"/>
        <end position="632"/>
    </location>
</feature>
<feature type="transmembrane region" description="Helical" evidence="6">
    <location>
        <begin position="402"/>
        <end position="423"/>
    </location>
</feature>
<proteinExistence type="predicted"/>
<dbReference type="InterPro" id="IPR004869">
    <property type="entry name" value="MMPL_dom"/>
</dbReference>
<feature type="transmembrane region" description="Helical" evidence="6">
    <location>
        <begin position="714"/>
        <end position="733"/>
    </location>
</feature>
<dbReference type="GO" id="GO:0005886">
    <property type="term" value="C:plasma membrane"/>
    <property type="evidence" value="ECO:0007669"/>
    <property type="project" value="UniProtKB-SubCell"/>
</dbReference>
<feature type="transmembrane region" description="Helical" evidence="6">
    <location>
        <begin position="243"/>
        <end position="263"/>
    </location>
</feature>
<feature type="transmembrane region" description="Helical" evidence="6">
    <location>
        <begin position="311"/>
        <end position="334"/>
    </location>
</feature>
<feature type="transmembrane region" description="Helical" evidence="6">
    <location>
        <begin position="667"/>
        <end position="686"/>
    </location>
</feature>
<feature type="transmembrane region" description="Helical" evidence="6">
    <location>
        <begin position="219"/>
        <end position="236"/>
    </location>
</feature>
<feature type="transmembrane region" description="Helical" evidence="6">
    <location>
        <begin position="739"/>
        <end position="765"/>
    </location>
</feature>
<evidence type="ECO:0000256" key="3">
    <source>
        <dbReference type="ARBA" id="ARBA00022692"/>
    </source>
</evidence>